<sequence>MTDKREVEKFGPAREVQLALVNPSCPFPSELRAHVANIASGMNAFAINKGHRPLLLQIRAVFLSAQQAALGGGQGTESSFAPKNTELCLVSRTGIDSCGIVRLVTSHSRFTKKGTATARYVYLPENMATKG</sequence>
<organism evidence="1 2">
    <name type="scientific">Ajellomyces capsulatus (strain H143)</name>
    <name type="common">Darling's disease fungus</name>
    <name type="synonym">Histoplasma capsulatum</name>
    <dbReference type="NCBI Taxonomy" id="544712"/>
    <lineage>
        <taxon>Eukaryota</taxon>
        <taxon>Fungi</taxon>
        <taxon>Dikarya</taxon>
        <taxon>Ascomycota</taxon>
        <taxon>Pezizomycotina</taxon>
        <taxon>Eurotiomycetes</taxon>
        <taxon>Eurotiomycetidae</taxon>
        <taxon>Onygenales</taxon>
        <taxon>Ajellomycetaceae</taxon>
        <taxon>Histoplasma</taxon>
    </lineage>
</organism>
<evidence type="ECO:0000313" key="2">
    <source>
        <dbReference type="Proteomes" id="UP000002624"/>
    </source>
</evidence>
<dbReference type="AlphaFoldDB" id="C6H5D7"/>
<accession>C6H5D7</accession>
<dbReference type="Proteomes" id="UP000002624">
    <property type="component" value="Unassembled WGS sequence"/>
</dbReference>
<dbReference type="HOGENOM" id="CLU_1927005_0_0_1"/>
<dbReference type="VEuPathDB" id="FungiDB:HCDG_00458"/>
<proteinExistence type="predicted"/>
<evidence type="ECO:0000313" key="1">
    <source>
        <dbReference type="EMBL" id="EER44879.1"/>
    </source>
</evidence>
<protein>
    <submittedName>
        <fullName evidence="1">Uncharacterized protein</fullName>
    </submittedName>
</protein>
<name>C6H5D7_AJECH</name>
<dbReference type="EMBL" id="GG692419">
    <property type="protein sequence ID" value="EER44879.1"/>
    <property type="molecule type" value="Genomic_DNA"/>
</dbReference>
<reference evidence="2" key="1">
    <citation type="submission" date="2009-05" db="EMBL/GenBank/DDBJ databases">
        <title>The genome sequence of Ajellomyces capsulatus strain H143.</title>
        <authorList>
            <person name="Champion M."/>
            <person name="Cuomo C.A."/>
            <person name="Ma L.-J."/>
            <person name="Henn M.R."/>
            <person name="Sil A."/>
            <person name="Goldman B."/>
            <person name="Young S.K."/>
            <person name="Kodira C.D."/>
            <person name="Zeng Q."/>
            <person name="Koehrsen M."/>
            <person name="Alvarado L."/>
            <person name="Berlin A.M."/>
            <person name="Borenstein D."/>
            <person name="Chen Z."/>
            <person name="Engels R."/>
            <person name="Freedman E."/>
            <person name="Gellesch M."/>
            <person name="Goldberg J."/>
            <person name="Griggs A."/>
            <person name="Gujja S."/>
            <person name="Heiman D.I."/>
            <person name="Hepburn T.A."/>
            <person name="Howarth C."/>
            <person name="Jen D."/>
            <person name="Larson L."/>
            <person name="Lewis B."/>
            <person name="Mehta T."/>
            <person name="Park D."/>
            <person name="Pearson M."/>
            <person name="Roberts A."/>
            <person name="Saif S."/>
            <person name="Shea T.D."/>
            <person name="Shenoy N."/>
            <person name="Sisk P."/>
            <person name="Stolte C."/>
            <person name="Sykes S."/>
            <person name="Walk T."/>
            <person name="White J."/>
            <person name="Yandava C."/>
            <person name="Klein B."/>
            <person name="McEwen J.G."/>
            <person name="Puccia R."/>
            <person name="Goldman G.H."/>
            <person name="Felipe M.S."/>
            <person name="Nino-Vega G."/>
            <person name="San-Blas G."/>
            <person name="Taylor J.W."/>
            <person name="Mendoza L."/>
            <person name="Galagan J.E."/>
            <person name="Nusbaum C."/>
            <person name="Birren B.W."/>
        </authorList>
    </citation>
    <scope>NUCLEOTIDE SEQUENCE [LARGE SCALE GENOMIC DNA]</scope>
    <source>
        <strain evidence="2">H143</strain>
    </source>
</reference>
<gene>
    <name evidence="1" type="ORF">HCDG_00458</name>
</gene>